<evidence type="ECO:0000256" key="1">
    <source>
        <dbReference type="ARBA" id="ARBA00009080"/>
    </source>
</evidence>
<dbReference type="InterPro" id="IPR015815">
    <property type="entry name" value="HIBADH-related"/>
</dbReference>
<dbReference type="Proteomes" id="UP000095347">
    <property type="component" value="Unassembled WGS sequence"/>
</dbReference>
<evidence type="ECO:0000313" key="7">
    <source>
        <dbReference type="EMBL" id="OEJ67021.1"/>
    </source>
</evidence>
<proteinExistence type="inferred from homology"/>
<sequence>MTSLPPLALHNWTIGFIGLGLMGKPMARNLHKAGANLIIHNRSQNVITELKTEGMHPATSPAGIAKAANTIILMLPDTQTVDLALNGDNGVLKDFKPGTLVIDMGTTEATATRAFATHIETAGGIYVDAPVSGGTIGAVNGTLSIMAGGTPEAIEKARPVLSCLGQSIVHVGSVGTGQIAKAANQVIVGLTISAVGEALKLAERAGADPSRVREALKGGFADSRILEVHGQRMVSGDFTPGGKCTTQRKDLFQAQKLANEHGLFLPTTAQVMDQYDRVIEAGFGDLDHAALIKVLDLVEGS</sequence>
<evidence type="ECO:0000313" key="8">
    <source>
        <dbReference type="Proteomes" id="UP000095347"/>
    </source>
</evidence>
<keyword evidence="8" id="KW-1185">Reference proteome</keyword>
<dbReference type="InterPro" id="IPR008927">
    <property type="entry name" value="6-PGluconate_DH-like_C_sf"/>
</dbReference>
<organism evidence="7 8">
    <name type="scientific">Magnetovibrio blakemorei</name>
    <dbReference type="NCBI Taxonomy" id="28181"/>
    <lineage>
        <taxon>Bacteria</taxon>
        <taxon>Pseudomonadati</taxon>
        <taxon>Pseudomonadota</taxon>
        <taxon>Alphaproteobacteria</taxon>
        <taxon>Rhodospirillales</taxon>
        <taxon>Magnetovibrionaceae</taxon>
        <taxon>Magnetovibrio</taxon>
    </lineage>
</organism>
<dbReference type="Pfam" id="PF03446">
    <property type="entry name" value="NAD_binding_2"/>
    <property type="match status" value="1"/>
</dbReference>
<dbReference type="STRING" id="28181.BEN30_10640"/>
<dbReference type="GO" id="GO:0016491">
    <property type="term" value="F:oxidoreductase activity"/>
    <property type="evidence" value="ECO:0007669"/>
    <property type="project" value="UniProtKB-KW"/>
</dbReference>
<keyword evidence="3" id="KW-0520">NAD</keyword>
<dbReference type="InterPro" id="IPR002204">
    <property type="entry name" value="3-OH-isobutyrate_DH-rel_CS"/>
</dbReference>
<dbReference type="PANTHER" id="PTHR43060:SF15">
    <property type="entry name" value="3-HYDROXYISOBUTYRATE DEHYDROGENASE-LIKE 1, MITOCHONDRIAL-RELATED"/>
    <property type="match status" value="1"/>
</dbReference>
<comment type="caution">
    <text evidence="7">The sequence shown here is derived from an EMBL/GenBank/DDBJ whole genome shotgun (WGS) entry which is preliminary data.</text>
</comment>
<keyword evidence="2" id="KW-0560">Oxidoreductase</keyword>
<evidence type="ECO:0000259" key="5">
    <source>
        <dbReference type="Pfam" id="PF03446"/>
    </source>
</evidence>
<name>A0A1E5Q7F0_9PROT</name>
<dbReference type="OrthoDB" id="9812907at2"/>
<evidence type="ECO:0000256" key="4">
    <source>
        <dbReference type="PIRSR" id="PIRSR000103-1"/>
    </source>
</evidence>
<dbReference type="PANTHER" id="PTHR43060">
    <property type="entry name" value="3-HYDROXYISOBUTYRATE DEHYDROGENASE-LIKE 1, MITOCHONDRIAL-RELATED"/>
    <property type="match status" value="1"/>
</dbReference>
<dbReference type="InterPro" id="IPR036291">
    <property type="entry name" value="NAD(P)-bd_dom_sf"/>
</dbReference>
<dbReference type="SUPFAM" id="SSF48179">
    <property type="entry name" value="6-phosphogluconate dehydrogenase C-terminal domain-like"/>
    <property type="match status" value="1"/>
</dbReference>
<dbReference type="EMBL" id="MCGG01000026">
    <property type="protein sequence ID" value="OEJ67021.1"/>
    <property type="molecule type" value="Genomic_DNA"/>
</dbReference>
<reference evidence="8" key="1">
    <citation type="submission" date="2016-07" db="EMBL/GenBank/DDBJ databases">
        <authorList>
            <person name="Florea S."/>
            <person name="Webb J.S."/>
            <person name="Jaromczyk J."/>
            <person name="Schardl C.L."/>
        </authorList>
    </citation>
    <scope>NUCLEOTIDE SEQUENCE [LARGE SCALE GENOMIC DNA]</scope>
    <source>
        <strain evidence="8">MV-1</strain>
    </source>
</reference>
<dbReference type="InterPro" id="IPR013328">
    <property type="entry name" value="6PGD_dom2"/>
</dbReference>
<evidence type="ECO:0000256" key="3">
    <source>
        <dbReference type="ARBA" id="ARBA00023027"/>
    </source>
</evidence>
<protein>
    <submittedName>
        <fullName evidence="7">2-hydroxy-3-oxopropionate reductase</fullName>
    </submittedName>
</protein>
<feature type="domain" description="6-phosphogluconate dehydrogenase NADP-binding" evidence="5">
    <location>
        <begin position="13"/>
        <end position="172"/>
    </location>
</feature>
<gene>
    <name evidence="7" type="ORF">BEN30_10640</name>
</gene>
<evidence type="ECO:0000256" key="2">
    <source>
        <dbReference type="ARBA" id="ARBA00023002"/>
    </source>
</evidence>
<dbReference type="SUPFAM" id="SSF51735">
    <property type="entry name" value="NAD(P)-binding Rossmann-fold domains"/>
    <property type="match status" value="1"/>
</dbReference>
<dbReference type="Gene3D" id="3.40.50.720">
    <property type="entry name" value="NAD(P)-binding Rossmann-like Domain"/>
    <property type="match status" value="1"/>
</dbReference>
<feature type="domain" description="3-hydroxyisobutyrate dehydrogenase-like NAD-binding" evidence="6">
    <location>
        <begin position="175"/>
        <end position="295"/>
    </location>
</feature>
<dbReference type="InterPro" id="IPR029154">
    <property type="entry name" value="HIBADH-like_NADP-bd"/>
</dbReference>
<dbReference type="GO" id="GO:0051287">
    <property type="term" value="F:NAD binding"/>
    <property type="evidence" value="ECO:0007669"/>
    <property type="project" value="InterPro"/>
</dbReference>
<dbReference type="Gene3D" id="1.10.1040.10">
    <property type="entry name" value="N-(1-d-carboxylethyl)-l-norvaline Dehydrogenase, domain 2"/>
    <property type="match status" value="1"/>
</dbReference>
<feature type="active site" evidence="4">
    <location>
        <position position="181"/>
    </location>
</feature>
<dbReference type="GO" id="GO:0050661">
    <property type="term" value="F:NADP binding"/>
    <property type="evidence" value="ECO:0007669"/>
    <property type="project" value="InterPro"/>
</dbReference>
<comment type="similarity">
    <text evidence="1">Belongs to the HIBADH-related family.</text>
</comment>
<dbReference type="PIRSF" id="PIRSF000103">
    <property type="entry name" value="HIBADH"/>
    <property type="match status" value="1"/>
</dbReference>
<evidence type="ECO:0000259" key="6">
    <source>
        <dbReference type="Pfam" id="PF14833"/>
    </source>
</evidence>
<accession>A0A1E5Q7F0</accession>
<dbReference type="InterPro" id="IPR006115">
    <property type="entry name" value="6PGDH_NADP-bd"/>
</dbReference>
<dbReference type="PROSITE" id="PS00895">
    <property type="entry name" value="3_HYDROXYISOBUT_DH"/>
    <property type="match status" value="1"/>
</dbReference>
<dbReference type="GO" id="GO:0016054">
    <property type="term" value="P:organic acid catabolic process"/>
    <property type="evidence" value="ECO:0007669"/>
    <property type="project" value="UniProtKB-ARBA"/>
</dbReference>
<dbReference type="AlphaFoldDB" id="A0A1E5Q7F0"/>
<dbReference type="Pfam" id="PF14833">
    <property type="entry name" value="NAD_binding_11"/>
    <property type="match status" value="1"/>
</dbReference>